<dbReference type="AlphaFoldDB" id="A0A146JWD6"/>
<keyword evidence="1" id="KW-0175">Coiled coil</keyword>
<feature type="non-terminal residue" evidence="2">
    <location>
        <position position="336"/>
    </location>
</feature>
<name>A0A146JWD6_9EUKA</name>
<proteinExistence type="predicted"/>
<gene>
    <name evidence="2" type="ORF">TPC1_31602</name>
</gene>
<feature type="coiled-coil region" evidence="1">
    <location>
        <begin position="3"/>
        <end position="114"/>
    </location>
</feature>
<sequence length="336" mass="40206">SLQEELQSQIEKLQQENENLVDQLNQQASIMDQYAKVVDQQSDEIQKQQEIMSNQQEELDSLNEQFLENIETENQFQICVEELQVEKDFLYNEINLLKDQIVNLQEQKEEDQVKFYNLTKEFNDVNQKLLDGQRALFDFQDQQQQQKLILQNEKNSSLKVHTELEALQKNYQAQQQENIRLQSVNSQLNEAQSQLQNQIQSFQKEHSDLLKQISELQNQISEQMKEIKNFQQIEQNLHQKLENVVQEHQFEEQTLLNQQCDYEKQLQQADENERILKTTIKNLQDERASQEMVIQEMRKMKYKYEEQIGAINQVNMQLQGQVKQSQQQQLQNNQKR</sequence>
<protein>
    <submittedName>
        <fullName evidence="2">Uncharacterized protein</fullName>
    </submittedName>
</protein>
<feature type="non-terminal residue" evidence="2">
    <location>
        <position position="1"/>
    </location>
</feature>
<feature type="coiled-coil region" evidence="1">
    <location>
        <begin position="164"/>
        <end position="300"/>
    </location>
</feature>
<organism evidence="2">
    <name type="scientific">Trepomonas sp. PC1</name>
    <dbReference type="NCBI Taxonomy" id="1076344"/>
    <lineage>
        <taxon>Eukaryota</taxon>
        <taxon>Metamonada</taxon>
        <taxon>Diplomonadida</taxon>
        <taxon>Hexamitidae</taxon>
        <taxon>Hexamitinae</taxon>
        <taxon>Trepomonas</taxon>
    </lineage>
</organism>
<dbReference type="EMBL" id="GDID01007703">
    <property type="protein sequence ID" value="JAP88903.1"/>
    <property type="molecule type" value="Transcribed_RNA"/>
</dbReference>
<evidence type="ECO:0000256" key="1">
    <source>
        <dbReference type="SAM" id="Coils"/>
    </source>
</evidence>
<evidence type="ECO:0000313" key="2">
    <source>
        <dbReference type="EMBL" id="JAP88903.1"/>
    </source>
</evidence>
<accession>A0A146JWD6</accession>
<reference evidence="2" key="1">
    <citation type="submission" date="2015-07" db="EMBL/GenBank/DDBJ databases">
        <title>Adaptation to a free-living lifestyle via gene acquisitions in the diplomonad Trepomonas sp. PC1.</title>
        <authorList>
            <person name="Xu F."/>
            <person name="Jerlstrom-Hultqvist J."/>
            <person name="Kolisko M."/>
            <person name="Simpson A.G.B."/>
            <person name="Roger A.J."/>
            <person name="Svard S.G."/>
            <person name="Andersson J.O."/>
        </authorList>
    </citation>
    <scope>NUCLEOTIDE SEQUENCE</scope>
    <source>
        <strain evidence="2">PC1</strain>
    </source>
</reference>